<dbReference type="EMBL" id="WTYM01000058">
    <property type="protein sequence ID" value="MXO61038.1"/>
    <property type="molecule type" value="Genomic_DNA"/>
</dbReference>
<gene>
    <name evidence="2" type="ORF">GRI89_15960</name>
</gene>
<dbReference type="RefSeq" id="WP_159797700.1">
    <property type="nucleotide sequence ID" value="NZ_WTYM01000058.1"/>
</dbReference>
<sequence>MNLIPDGILPLALIGGGMAVIWLSVEALTGIKGGLHSLVHRLLSFGVVDGNPRRTQLARYEGVFELLAGILMVIAGFARMGV</sequence>
<reference evidence="2 3" key="1">
    <citation type="submission" date="2019-12" db="EMBL/GenBank/DDBJ databases">
        <title>Genomic-based taxomic classification of the family Erythrobacteraceae.</title>
        <authorList>
            <person name="Xu L."/>
        </authorList>
    </citation>
    <scope>NUCLEOTIDE SEQUENCE [LARGE SCALE GENOMIC DNA]</scope>
    <source>
        <strain evidence="2 3">MCCC 1K01500</strain>
    </source>
</reference>
<keyword evidence="1" id="KW-1133">Transmembrane helix</keyword>
<feature type="transmembrane region" description="Helical" evidence="1">
    <location>
        <begin position="12"/>
        <end position="31"/>
    </location>
</feature>
<evidence type="ECO:0000313" key="3">
    <source>
        <dbReference type="Proteomes" id="UP000433652"/>
    </source>
</evidence>
<feature type="transmembrane region" description="Helical" evidence="1">
    <location>
        <begin position="63"/>
        <end position="81"/>
    </location>
</feature>
<keyword evidence="1" id="KW-0812">Transmembrane</keyword>
<protein>
    <submittedName>
        <fullName evidence="2">Uncharacterized protein</fullName>
    </submittedName>
</protein>
<organism evidence="2 3">
    <name type="scientific">Croceibacterium salegens</name>
    <dbReference type="NCBI Taxonomy" id="1737568"/>
    <lineage>
        <taxon>Bacteria</taxon>
        <taxon>Pseudomonadati</taxon>
        <taxon>Pseudomonadota</taxon>
        <taxon>Alphaproteobacteria</taxon>
        <taxon>Sphingomonadales</taxon>
        <taxon>Erythrobacteraceae</taxon>
        <taxon>Croceibacterium</taxon>
    </lineage>
</organism>
<evidence type="ECO:0000256" key="1">
    <source>
        <dbReference type="SAM" id="Phobius"/>
    </source>
</evidence>
<name>A0A6I4T0C6_9SPHN</name>
<keyword evidence="3" id="KW-1185">Reference proteome</keyword>
<proteinExistence type="predicted"/>
<accession>A0A6I4T0C6</accession>
<dbReference type="Proteomes" id="UP000433652">
    <property type="component" value="Unassembled WGS sequence"/>
</dbReference>
<keyword evidence="1" id="KW-0472">Membrane</keyword>
<dbReference type="AlphaFoldDB" id="A0A6I4T0C6"/>
<evidence type="ECO:0000313" key="2">
    <source>
        <dbReference type="EMBL" id="MXO61038.1"/>
    </source>
</evidence>
<comment type="caution">
    <text evidence="2">The sequence shown here is derived from an EMBL/GenBank/DDBJ whole genome shotgun (WGS) entry which is preliminary data.</text>
</comment>